<dbReference type="AlphaFoldDB" id="A0A9D1WPB0"/>
<comment type="subcellular location">
    <subcellularLocation>
        <location evidence="1">Membrane</location>
        <topology evidence="1">Multi-pass membrane protein</topology>
    </subcellularLocation>
</comment>
<sequence>MSYVSIGLDLAALAIVVWCARAAAKKGFLRTVLQMVAYVVILAVAAAVSKAAAPILYDRVVEPWLLGQSAQEEPASRRDADLVYAGPEGILSLAEDLLGAAGELGQRAEDLLEEGLDQEGLQELTDAALRPLAVNAIRMVAFAVLFVGLSIVANLVLSTLGLVNYLPVVGPINALLGMLVGVLQGLLLVWILGLLLQGLLQLYPAGFWVFDPGVIDRTWVFRYIAHPGLLGGLG</sequence>
<name>A0A9D1WPB0_9FIRM</name>
<evidence type="ECO:0000256" key="5">
    <source>
        <dbReference type="SAM" id="Phobius"/>
    </source>
</evidence>
<dbReference type="GO" id="GO:0009403">
    <property type="term" value="P:toxin biosynthetic process"/>
    <property type="evidence" value="ECO:0007669"/>
    <property type="project" value="InterPro"/>
</dbReference>
<feature type="transmembrane region" description="Helical" evidence="5">
    <location>
        <begin position="36"/>
        <end position="57"/>
    </location>
</feature>
<evidence type="ECO:0000256" key="4">
    <source>
        <dbReference type="ARBA" id="ARBA00023136"/>
    </source>
</evidence>
<dbReference type="EMBL" id="DXES01000014">
    <property type="protein sequence ID" value="HIX64749.1"/>
    <property type="molecule type" value="Genomic_DNA"/>
</dbReference>
<feature type="transmembrane region" description="Helical" evidence="5">
    <location>
        <begin position="139"/>
        <end position="163"/>
    </location>
</feature>
<keyword evidence="4 5" id="KW-0472">Membrane</keyword>
<evidence type="ECO:0000313" key="6">
    <source>
        <dbReference type="EMBL" id="HIX64749.1"/>
    </source>
</evidence>
<accession>A0A9D1WPB0</accession>
<keyword evidence="2 5" id="KW-0812">Transmembrane</keyword>
<dbReference type="InterPro" id="IPR003825">
    <property type="entry name" value="Colicin-V_CvpA"/>
</dbReference>
<dbReference type="GO" id="GO:0016020">
    <property type="term" value="C:membrane"/>
    <property type="evidence" value="ECO:0007669"/>
    <property type="project" value="UniProtKB-SubCell"/>
</dbReference>
<dbReference type="Pfam" id="PF02674">
    <property type="entry name" value="Colicin_V"/>
    <property type="match status" value="1"/>
</dbReference>
<feature type="transmembrane region" description="Helical" evidence="5">
    <location>
        <begin position="6"/>
        <end position="24"/>
    </location>
</feature>
<feature type="transmembrane region" description="Helical" evidence="5">
    <location>
        <begin position="175"/>
        <end position="200"/>
    </location>
</feature>
<proteinExistence type="predicted"/>
<gene>
    <name evidence="6" type="ORF">H9736_00720</name>
</gene>
<evidence type="ECO:0000256" key="3">
    <source>
        <dbReference type="ARBA" id="ARBA00022989"/>
    </source>
</evidence>
<evidence type="ECO:0000313" key="7">
    <source>
        <dbReference type="Proteomes" id="UP000886800"/>
    </source>
</evidence>
<reference evidence="6" key="1">
    <citation type="journal article" date="2021" name="PeerJ">
        <title>Extensive microbial diversity within the chicken gut microbiome revealed by metagenomics and culture.</title>
        <authorList>
            <person name="Gilroy R."/>
            <person name="Ravi A."/>
            <person name="Getino M."/>
            <person name="Pursley I."/>
            <person name="Horton D.L."/>
            <person name="Alikhan N.F."/>
            <person name="Baker D."/>
            <person name="Gharbi K."/>
            <person name="Hall N."/>
            <person name="Watson M."/>
            <person name="Adriaenssens E.M."/>
            <person name="Foster-Nyarko E."/>
            <person name="Jarju S."/>
            <person name="Secka A."/>
            <person name="Antonio M."/>
            <person name="Oren A."/>
            <person name="Chaudhuri R.R."/>
            <person name="La Ragione R."/>
            <person name="Hildebrand F."/>
            <person name="Pallen M.J."/>
        </authorList>
    </citation>
    <scope>NUCLEOTIDE SEQUENCE</scope>
    <source>
        <strain evidence="6">CHK188-5543</strain>
    </source>
</reference>
<organism evidence="6 7">
    <name type="scientific">Candidatus Anaerotruncus excrementipullorum</name>
    <dbReference type="NCBI Taxonomy" id="2838465"/>
    <lineage>
        <taxon>Bacteria</taxon>
        <taxon>Bacillati</taxon>
        <taxon>Bacillota</taxon>
        <taxon>Clostridia</taxon>
        <taxon>Eubacteriales</taxon>
        <taxon>Oscillospiraceae</taxon>
        <taxon>Anaerotruncus</taxon>
    </lineage>
</organism>
<reference evidence="6" key="2">
    <citation type="submission" date="2021-04" db="EMBL/GenBank/DDBJ databases">
        <authorList>
            <person name="Gilroy R."/>
        </authorList>
    </citation>
    <scope>NUCLEOTIDE SEQUENCE</scope>
    <source>
        <strain evidence="6">CHK188-5543</strain>
    </source>
</reference>
<dbReference type="Proteomes" id="UP000886800">
    <property type="component" value="Unassembled WGS sequence"/>
</dbReference>
<evidence type="ECO:0000256" key="1">
    <source>
        <dbReference type="ARBA" id="ARBA00004141"/>
    </source>
</evidence>
<evidence type="ECO:0000256" key="2">
    <source>
        <dbReference type="ARBA" id="ARBA00022692"/>
    </source>
</evidence>
<protein>
    <submittedName>
        <fullName evidence="6">CvpA family protein</fullName>
    </submittedName>
</protein>
<keyword evidence="3 5" id="KW-1133">Transmembrane helix</keyword>
<comment type="caution">
    <text evidence="6">The sequence shown here is derived from an EMBL/GenBank/DDBJ whole genome shotgun (WGS) entry which is preliminary data.</text>
</comment>